<organism evidence="2">
    <name type="scientific">viral metagenome</name>
    <dbReference type="NCBI Taxonomy" id="1070528"/>
    <lineage>
        <taxon>unclassified sequences</taxon>
        <taxon>metagenomes</taxon>
        <taxon>organismal metagenomes</taxon>
    </lineage>
</organism>
<evidence type="ECO:0000256" key="1">
    <source>
        <dbReference type="SAM" id="MobiDB-lite"/>
    </source>
</evidence>
<feature type="region of interest" description="Disordered" evidence="1">
    <location>
        <begin position="119"/>
        <end position="141"/>
    </location>
</feature>
<accession>A0A6M3IQB7</accession>
<evidence type="ECO:0000313" key="3">
    <source>
        <dbReference type="EMBL" id="QJA80906.1"/>
    </source>
</evidence>
<sequence>MSNITCPTCGKKNVKNLRMHMKISHPESNEGVAPQPETEQPQSETLGLDPLKAFGFDPASVQAFLEPMIARSVGETLQAMQLDKLVQAEAARNITSIANEIKETIPKAVEAHVNALISQHQQGGGQEQVPTPGNGQPQVQQPSAVGDMVVSALIRKFLGGNDGGGMGNIDQLANMLKSVQTIAELANAPYRQGRHDALTETNETVKLMQGLGATQEQKTKILGEITNKELAQSQ</sequence>
<dbReference type="EMBL" id="MT142440">
    <property type="protein sequence ID" value="QJA80906.1"/>
    <property type="molecule type" value="Genomic_DNA"/>
</dbReference>
<evidence type="ECO:0000313" key="2">
    <source>
        <dbReference type="EMBL" id="QJA59799.1"/>
    </source>
</evidence>
<feature type="compositionally biased region" description="Polar residues" evidence="1">
    <location>
        <begin position="128"/>
        <end position="141"/>
    </location>
</feature>
<protein>
    <submittedName>
        <fullName evidence="2">Uncharacterized protein</fullName>
    </submittedName>
</protein>
<reference evidence="2" key="1">
    <citation type="submission" date="2020-03" db="EMBL/GenBank/DDBJ databases">
        <title>The deep terrestrial virosphere.</title>
        <authorList>
            <person name="Holmfeldt K."/>
            <person name="Nilsson E."/>
            <person name="Simone D."/>
            <person name="Lopez-Fernandez M."/>
            <person name="Wu X."/>
            <person name="de Brujin I."/>
            <person name="Lundin D."/>
            <person name="Andersson A."/>
            <person name="Bertilsson S."/>
            <person name="Dopson M."/>
        </authorList>
    </citation>
    <scope>NUCLEOTIDE SEQUENCE</scope>
    <source>
        <strain evidence="3">MM415A00623</strain>
        <strain evidence="2">MM415B01227</strain>
    </source>
</reference>
<proteinExistence type="predicted"/>
<name>A0A6M3IQB7_9ZZZZ</name>
<dbReference type="EMBL" id="MT141385">
    <property type="protein sequence ID" value="QJA59799.1"/>
    <property type="molecule type" value="Genomic_DNA"/>
</dbReference>
<gene>
    <name evidence="3" type="ORF">MM415A00623_0026</name>
    <name evidence="2" type="ORF">MM415B01227_0016</name>
</gene>
<dbReference type="AlphaFoldDB" id="A0A6M3IQB7"/>